<feature type="region of interest" description="Disordered" evidence="6">
    <location>
        <begin position="2030"/>
        <end position="2067"/>
    </location>
</feature>
<feature type="compositionally biased region" description="Basic and acidic residues" evidence="6">
    <location>
        <begin position="1347"/>
        <end position="1361"/>
    </location>
</feature>
<dbReference type="Pfam" id="PF01624">
    <property type="entry name" value="MutS_I"/>
    <property type="match status" value="1"/>
</dbReference>
<dbReference type="SUPFAM" id="SSF55271">
    <property type="entry name" value="DNA repair protein MutS, domain I"/>
    <property type="match status" value="1"/>
</dbReference>
<evidence type="ECO:0000256" key="1">
    <source>
        <dbReference type="ARBA" id="ARBA00022741"/>
    </source>
</evidence>
<dbReference type="Gene3D" id="3.40.50.300">
    <property type="entry name" value="P-loop containing nucleotide triphosphate hydrolases"/>
    <property type="match status" value="1"/>
</dbReference>
<accession>A0A0F7UN87</accession>
<dbReference type="InterPro" id="IPR016151">
    <property type="entry name" value="DNA_mismatch_repair_MutS_N"/>
</dbReference>
<evidence type="ECO:0000313" key="8">
    <source>
        <dbReference type="EMBL" id="CEL70471.1"/>
    </source>
</evidence>
<dbReference type="InterPro" id="IPR007695">
    <property type="entry name" value="DNA_mismatch_repair_MutS-lik_N"/>
</dbReference>
<evidence type="ECO:0000256" key="3">
    <source>
        <dbReference type="ARBA" id="ARBA00022840"/>
    </source>
</evidence>
<proteinExistence type="predicted"/>
<keyword evidence="5" id="KW-0175">Coiled coil</keyword>
<feature type="region of interest" description="Disordered" evidence="6">
    <location>
        <begin position="1893"/>
        <end position="1913"/>
    </location>
</feature>
<evidence type="ECO:0000256" key="5">
    <source>
        <dbReference type="SAM" id="Coils"/>
    </source>
</evidence>
<dbReference type="EMBL" id="LN714487">
    <property type="protein sequence ID" value="CEL70471.1"/>
    <property type="molecule type" value="Genomic_DNA"/>
</dbReference>
<feature type="region of interest" description="Disordered" evidence="6">
    <location>
        <begin position="755"/>
        <end position="851"/>
    </location>
</feature>
<dbReference type="SMART" id="SM00534">
    <property type="entry name" value="MUTSac"/>
    <property type="match status" value="1"/>
</dbReference>
<dbReference type="PANTHER" id="PTHR48448">
    <property type="entry name" value="MUTL PROTEIN ISOFORM 1"/>
    <property type="match status" value="1"/>
</dbReference>
<dbReference type="Pfam" id="PF00488">
    <property type="entry name" value="MutS_V"/>
    <property type="match status" value="1"/>
</dbReference>
<feature type="coiled-coil region" evidence="5">
    <location>
        <begin position="1467"/>
        <end position="1498"/>
    </location>
</feature>
<dbReference type="GO" id="GO:0005524">
    <property type="term" value="F:ATP binding"/>
    <property type="evidence" value="ECO:0007669"/>
    <property type="project" value="UniProtKB-KW"/>
</dbReference>
<dbReference type="Gene3D" id="3.40.1170.10">
    <property type="entry name" value="DNA repair protein MutS, domain I"/>
    <property type="match status" value="1"/>
</dbReference>
<feature type="compositionally biased region" description="Polar residues" evidence="6">
    <location>
        <begin position="1942"/>
        <end position="1955"/>
    </location>
</feature>
<dbReference type="InterPro" id="IPR000432">
    <property type="entry name" value="DNA_mismatch_repair_MutS_C"/>
</dbReference>
<reference evidence="8" key="1">
    <citation type="journal article" date="2015" name="PLoS ONE">
        <title>Comprehensive Evaluation of Toxoplasma gondii VEG and Neospora caninum LIV Genomes with Tachyzoite Stage Transcriptome and Proteome Defines Novel Transcript Features.</title>
        <authorList>
            <person name="Ramaprasad A."/>
            <person name="Mourier T."/>
            <person name="Naeem R."/>
            <person name="Malas T.B."/>
            <person name="Moussa E."/>
            <person name="Panigrahi A."/>
            <person name="Vermont S.J."/>
            <person name="Otto T.D."/>
            <person name="Wastling J."/>
            <person name="Pain A."/>
        </authorList>
    </citation>
    <scope>NUCLEOTIDE SEQUENCE</scope>
    <source>
        <strain evidence="8">Liverpool</strain>
    </source>
</reference>
<feature type="compositionally biased region" description="Polar residues" evidence="6">
    <location>
        <begin position="589"/>
        <end position="606"/>
    </location>
</feature>
<feature type="region of interest" description="Disordered" evidence="6">
    <location>
        <begin position="1241"/>
        <end position="1278"/>
    </location>
</feature>
<gene>
    <name evidence="8" type="ORF">BN1204_061540</name>
</gene>
<feature type="region of interest" description="Disordered" evidence="6">
    <location>
        <begin position="215"/>
        <end position="249"/>
    </location>
</feature>
<protein>
    <submittedName>
        <fullName evidence="8">Mismatch repair protein, putative</fullName>
    </submittedName>
</protein>
<feature type="region of interest" description="Disordered" evidence="6">
    <location>
        <begin position="1304"/>
        <end position="1365"/>
    </location>
</feature>
<dbReference type="InterPro" id="IPR053276">
    <property type="entry name" value="MtDNA_mismatch_repair_MutS"/>
</dbReference>
<feature type="region of interest" description="Disordered" evidence="6">
    <location>
        <begin position="577"/>
        <end position="626"/>
    </location>
</feature>
<evidence type="ECO:0000256" key="2">
    <source>
        <dbReference type="ARBA" id="ARBA00022763"/>
    </source>
</evidence>
<dbReference type="GO" id="GO:0030983">
    <property type="term" value="F:mismatched DNA binding"/>
    <property type="evidence" value="ECO:0007669"/>
    <property type="project" value="InterPro"/>
</dbReference>
<sequence length="2236" mass="238006">MGGDSACRNLGHQKHFTDGQIPRPTAAIGFMPASSGRVAVFHASFAVAHRCWKLQTIVFALLCISMEVNARFPMALFRRQDRYRQGRACAITGASLSPAALCSIGKARLHVSTNLPQQVAKRGNNCSARATRKRGSSDLFSPPALAAGKLPAYHSRLSFLASSRGLPFCVHPDPCSASPTVQFPLQGKLKFLAKTPPHFSSNAIRLPQQFVHTHERPGVQTRDNLLAPMPSRRPAEGNGSASRSYAESGRSPSVAVHPIFLARLPLFSRPASRRLLSFLSFDHPSMVPDSPHMPPLLVFVREQKRLRPDKVGDFFEAYGLDAVLLVEYCGLNPMGGKAKAGCPKQNLQQTLDCLTSEGFSVSVFEEFASPVAATPIAPGGNRKLRLLTQIVSPSSPLYLPAHMPLYEGEIGAHTQDSQPVFSLYYSPSAGYACGEIDVPQRTLRVEGGLTAEGVEMRIASATGGVPRAELYVHQMSALGARDGTTRLARRLFPSLQKIYLRSSVNTLILAHVVQVRSFCGLLRLAVCGIQDYSSPSAFHRAVLRHLTASLQVPHSEFTIRSHLDYFSPAAAIPEPAASPSDLGVISPSDVPSSQPASPSTRHSTGFPQCKESAPAAGPPRAVFGAPTDTHQDAARQATAAALESFPDTNQSASLAKAHRHRPHPLYVSTASQLGLLKPSGRQGNTVASTSSFLVPPLHLAALPPGAPVTATRFIQRLLLFPPPHAVADAIQSILRQLVRLGCTDSRLSSTFMKHFSDSTSTAAREAANVSGESGDRRDSPPRKSAMQSVASDRDLPGAPRPPRPAHSSVEAGASVFGSEANPAYGDEFPREGPELGQARRAERPAAHAACDGGDAPVLLVPSVRVMDAGKLVQVISSRSANSRFFLEVLTLLAPTRYCLRRYPPSLLKPLLTVLQHETQQQVSQERFLEGVEKAIALIEQVILLEEEEQEAAAEGAALAAIAAAEHMSRLAAATELHDFQSLQSGDPSAFALSNEDLQRAADATATAAAAARAVEEAAAAREAAAEAAARALATVAGGHATSSSTRGLLPILDDYFRRMERFRGHIQPFCVPYAHAVVAAAVDDLLVAIFEDFAGVASMPPLPAVCALEDFLPGREQASAGQKTLLTARDVIDLFTATERRQSPKASAPAPSSRVAQLLEKQGKDSLHIPPATLFSSIAALLRQRLAVPAAPRAPTGSGPPGRQIGDAAWPRVLAALQKRLWGDTLNESVYLKKGKPPLEPLKAAGRNGRERRAANGSRFGAQTEISDAVDDPDGSVATDSHAATGFWNDGFEDTARFQHAAALPPEVPSPHAEMTRISPGPESEGEGGNAGREATAEHLQPGKGRSAVDAHWSKTPEHPRDRHGHQIASAWTTPRVAACSRAYTAAKNFAAAAVEKRLRELSQELQPLLPDILLAAHLIIIVQSLSQHSTFAAMRGWQLPRLLNPNSPAELKVDTLTPYYMPRPDMQTLRRQRALQKEQAEALHAQAEALHAQAEALHAHEQTASEAGDSTQERGHRAGGKMFANVPTFPASRGGLPVQVSGETELVAEPSERDDSVREKKPASKDREAVSYSFDMQGLFVLTGENMAGKSTFCRSVLALVVLANAGLFCPCGPGTTVPRYGAFLASSYMAHDSPLENKSFFFEELSQLHNILSQARSYDGTMPPEKPAPVPTFSRAAFSAGSDPGASLRLAAHDAAPATTPFVIVDEPCKGTAPKWGAGFVGAALELLCRGSTHGVLSTHLHHELSRLPLDLHPNVRFKRMGVRRRQLASSLALPGSAAGMRVLPERPGAHLGELPRPFHALLGSSETSSQSGEPHCDDRVYTYELLDGICRDSNAMQTAWKVGMPPGIISRANELQAHLDVADPTRDRCAIGDSGASAFRENTAVSRSVIKSDASAGKRSPGNAAEKRFPEVHEIANPAALSGVPAAPSAASGHQAASTQEKQATAADTSESPETRARRENAPEHTGAPDGESTACGVALDEAHGILASSERSASVVKAFASSAMALQALLQRLRAALVETTQELTSKHGCGDCGRQEAQSTDPTFRAGARAAERSGASTATRPPPPVLLLPALSARLAAPPPWQDCSACVYVLVAPCSVSRSAQRRAVLANGALAAVPGSPSGGDSGPSGALVDTAAAFCANVYVGETERLETRLRTHSRSTLWAHARVLAVRVRSKAEAREIETALIRRLKEEKGVVLLSLKDGNRRASGLGLGEETAAAYFQEGKEHSDA</sequence>
<keyword evidence="2" id="KW-0227">DNA damage</keyword>
<dbReference type="SUPFAM" id="SSF52540">
    <property type="entry name" value="P-loop containing nucleoside triphosphate hydrolases"/>
    <property type="match status" value="1"/>
</dbReference>
<name>A0A0F7UN87_NEOCL</name>
<feature type="compositionally biased region" description="Basic and acidic residues" evidence="6">
    <location>
        <begin position="1956"/>
        <end position="1966"/>
    </location>
</feature>
<feature type="compositionally biased region" description="Low complexity" evidence="6">
    <location>
        <begin position="2050"/>
        <end position="2065"/>
    </location>
</feature>
<dbReference type="PANTHER" id="PTHR48448:SF1">
    <property type="entry name" value="MUTL PROTEIN ISOFORM 1"/>
    <property type="match status" value="1"/>
</dbReference>
<feature type="region of interest" description="Disordered" evidence="6">
    <location>
        <begin position="1498"/>
        <end position="1567"/>
    </location>
</feature>
<evidence type="ECO:0000259" key="7">
    <source>
        <dbReference type="SMART" id="SM00534"/>
    </source>
</evidence>
<feature type="compositionally biased region" description="Low complexity" evidence="6">
    <location>
        <begin position="1926"/>
        <end position="1941"/>
    </location>
</feature>
<evidence type="ECO:0000256" key="6">
    <source>
        <dbReference type="SAM" id="MobiDB-lite"/>
    </source>
</evidence>
<dbReference type="GO" id="GO:0006298">
    <property type="term" value="P:mismatch repair"/>
    <property type="evidence" value="ECO:0007669"/>
    <property type="project" value="InterPro"/>
</dbReference>
<feature type="compositionally biased region" description="Basic and acidic residues" evidence="6">
    <location>
        <begin position="827"/>
        <end position="845"/>
    </location>
</feature>
<keyword evidence="1" id="KW-0547">Nucleotide-binding</keyword>
<evidence type="ECO:0000256" key="4">
    <source>
        <dbReference type="ARBA" id="ARBA00023125"/>
    </source>
</evidence>
<feature type="region of interest" description="Disordered" evidence="6">
    <location>
        <begin position="1926"/>
        <end position="1978"/>
    </location>
</feature>
<feature type="compositionally biased region" description="Basic and acidic residues" evidence="6">
    <location>
        <begin position="1551"/>
        <end position="1567"/>
    </location>
</feature>
<dbReference type="InterPro" id="IPR027417">
    <property type="entry name" value="P-loop_NTPase"/>
</dbReference>
<feature type="domain" description="DNA mismatch repair proteins mutS family" evidence="7">
    <location>
        <begin position="1578"/>
        <end position="1860"/>
    </location>
</feature>
<keyword evidence="3" id="KW-0067">ATP-binding</keyword>
<organism evidence="8">
    <name type="scientific">Neospora caninum (strain Liverpool)</name>
    <dbReference type="NCBI Taxonomy" id="572307"/>
    <lineage>
        <taxon>Eukaryota</taxon>
        <taxon>Sar</taxon>
        <taxon>Alveolata</taxon>
        <taxon>Apicomplexa</taxon>
        <taxon>Conoidasida</taxon>
        <taxon>Coccidia</taxon>
        <taxon>Eucoccidiorida</taxon>
        <taxon>Eimeriorina</taxon>
        <taxon>Sarcocystidae</taxon>
        <taxon>Neospora</taxon>
    </lineage>
</organism>
<keyword evidence="4" id="KW-0238">DNA-binding</keyword>